<comment type="caution">
    <text evidence="1">The sequence shown here is derived from an EMBL/GenBank/DDBJ whole genome shotgun (WGS) entry which is preliminary data.</text>
</comment>
<dbReference type="EMBL" id="LAJE02000225">
    <property type="protein sequence ID" value="OEO30182.1"/>
    <property type="molecule type" value="Genomic_DNA"/>
</dbReference>
<protein>
    <submittedName>
        <fullName evidence="1">Uncharacterized protein</fullName>
    </submittedName>
</protein>
<evidence type="ECO:0000313" key="2">
    <source>
        <dbReference type="Proteomes" id="UP000095463"/>
    </source>
</evidence>
<reference evidence="1 2" key="1">
    <citation type="journal article" date="2015" name="Genome Announc.">
        <title>Genome Assemblies of Three Soil-Associated Devosia species: D. insulae, D. limi, and D. soli.</title>
        <authorList>
            <person name="Hassan Y.I."/>
            <person name="Lepp D."/>
            <person name="Zhou T."/>
        </authorList>
    </citation>
    <scope>NUCLEOTIDE SEQUENCE [LARGE SCALE GENOMIC DNA]</scope>
    <source>
        <strain evidence="1 2">DS-56</strain>
    </source>
</reference>
<evidence type="ECO:0000313" key="1">
    <source>
        <dbReference type="EMBL" id="OEO30182.1"/>
    </source>
</evidence>
<organism evidence="1 2">
    <name type="scientific">Devosia insulae DS-56</name>
    <dbReference type="NCBI Taxonomy" id="1116389"/>
    <lineage>
        <taxon>Bacteria</taxon>
        <taxon>Pseudomonadati</taxon>
        <taxon>Pseudomonadota</taxon>
        <taxon>Alphaproteobacteria</taxon>
        <taxon>Hyphomicrobiales</taxon>
        <taxon>Devosiaceae</taxon>
        <taxon>Devosia</taxon>
    </lineage>
</organism>
<name>A0A1E5XNK3_9HYPH</name>
<dbReference type="Proteomes" id="UP000095463">
    <property type="component" value="Unassembled WGS sequence"/>
</dbReference>
<dbReference type="OrthoDB" id="7960665at2"/>
<accession>A0A1E5XNK3</accession>
<gene>
    <name evidence="1" type="ORF">VW23_022635</name>
</gene>
<keyword evidence="2" id="KW-1185">Reference proteome</keyword>
<sequence length="195" mass="21780">MLTGDTDTAELALDLAFIETIRRMKARFQAELLAASQSTDPDVLLSLRQESFFQLAEFLFAMKTYGIDSPDKLDRFADLHNQYLLGVRDDRERMRRYGLTPERIDSALFTGDNLRKLLANFAGPAPSIDQSDLARFLVTVMSTETCRKLLLAAEKSGFVERTRSPFGAVLIVSLGTIEAIYGTVIREARRAAAAH</sequence>
<proteinExistence type="predicted"/>
<dbReference type="AlphaFoldDB" id="A0A1E5XNK3"/>
<dbReference type="RefSeq" id="WP_069910604.1">
    <property type="nucleotide sequence ID" value="NZ_LAJE02000225.1"/>
</dbReference>